<accession>A0ABX5BZY1</accession>
<dbReference type="Pfam" id="PF04463">
    <property type="entry name" value="2-thiour_desulf"/>
    <property type="match status" value="1"/>
</dbReference>
<organism evidence="1 2">
    <name type="scientific">Veillonella rogosae JCM 15642</name>
    <dbReference type="NCBI Taxonomy" id="1298595"/>
    <lineage>
        <taxon>Bacteria</taxon>
        <taxon>Bacillati</taxon>
        <taxon>Bacillota</taxon>
        <taxon>Negativicutes</taxon>
        <taxon>Veillonellales</taxon>
        <taxon>Veillonellaceae</taxon>
        <taxon>Veillonella</taxon>
    </lineage>
</organism>
<dbReference type="PANTHER" id="PTHR30087:SF1">
    <property type="entry name" value="HYPOTHETICAL CYTOSOLIC PROTEIN"/>
    <property type="match status" value="1"/>
</dbReference>
<evidence type="ECO:0000313" key="1">
    <source>
        <dbReference type="EMBL" id="PQL15127.1"/>
    </source>
</evidence>
<sequence>MNNKPKLLISECLCGVPCRYDGRDNYIEALDLLNEYYELVPVCPEVLGGLGTPRDPAERQGNRICTADGTDVTTQFIRGAELTVRIAIECKCEQALMKAKSPSCGYKRIYDGSFTRTLKDGHGCTVEALLKKNIRIYTEHDIDLLLAQKKR</sequence>
<dbReference type="EMBL" id="PPCX01000002">
    <property type="protein sequence ID" value="PQL15127.1"/>
    <property type="molecule type" value="Genomic_DNA"/>
</dbReference>
<dbReference type="InterPro" id="IPR007553">
    <property type="entry name" value="2-thiour_desulf"/>
</dbReference>
<dbReference type="PANTHER" id="PTHR30087">
    <property type="entry name" value="INNER MEMBRANE PROTEIN"/>
    <property type="match status" value="1"/>
</dbReference>
<dbReference type="Proteomes" id="UP000238774">
    <property type="component" value="Unassembled WGS sequence"/>
</dbReference>
<dbReference type="RefSeq" id="WP_054747183.1">
    <property type="nucleotide sequence ID" value="NZ_BBDV01000003.1"/>
</dbReference>
<proteinExistence type="predicted"/>
<evidence type="ECO:0000313" key="2">
    <source>
        <dbReference type="Proteomes" id="UP000238774"/>
    </source>
</evidence>
<comment type="caution">
    <text evidence="1">The sequence shown here is derived from an EMBL/GenBank/DDBJ whole genome shotgun (WGS) entry which is preliminary data.</text>
</comment>
<keyword evidence="2" id="KW-1185">Reference proteome</keyword>
<protein>
    <submittedName>
        <fullName evidence="1">DUF523 domain-containing protein</fullName>
    </submittedName>
</protein>
<reference evidence="1 2" key="1">
    <citation type="submission" date="2018-01" db="EMBL/GenBank/DDBJ databases">
        <title>Draft genome sequences of clinical isolates and type strains of oral Veillonella including Veillonella infantum sp., nov.</title>
        <authorList>
            <person name="Mashima I."/>
            <person name="Liao Y.-C."/>
            <person name="Sabharwal A."/>
            <person name="Haase E.M."/>
            <person name="Nakazawa F."/>
            <person name="Scannapieco F.A."/>
        </authorList>
    </citation>
    <scope>NUCLEOTIDE SEQUENCE [LARGE SCALE GENOMIC DNA]</scope>
    <source>
        <strain evidence="1 2">JCM 15642</strain>
    </source>
</reference>
<name>A0ABX5BZY1_9FIRM</name>
<gene>
    <name evidence="1" type="ORF">VRHSUH09_00900</name>
</gene>